<dbReference type="Gene3D" id="3.30.70.20">
    <property type="match status" value="2"/>
</dbReference>
<keyword evidence="2" id="KW-0479">Metal-binding</keyword>
<dbReference type="RefSeq" id="WP_115629584.1">
    <property type="nucleotide sequence ID" value="NZ_UIGI01000001.1"/>
</dbReference>
<dbReference type="GO" id="GO:0046872">
    <property type="term" value="F:metal ion binding"/>
    <property type="evidence" value="ECO:0007669"/>
    <property type="project" value="UniProtKB-KW"/>
</dbReference>
<dbReference type="PROSITE" id="PS51379">
    <property type="entry name" value="4FE4S_FER_2"/>
    <property type="match status" value="2"/>
</dbReference>
<keyword evidence="5" id="KW-0411">Iron-sulfur</keyword>
<name>A0A381C9I8_9ENTR</name>
<dbReference type="CDD" id="cd10554">
    <property type="entry name" value="HycB_like"/>
    <property type="match status" value="1"/>
</dbReference>
<feature type="domain" description="4Fe-4S ferredoxin-type" evidence="6">
    <location>
        <begin position="73"/>
        <end position="102"/>
    </location>
</feature>
<reference evidence="7 8" key="1">
    <citation type="submission" date="2018-06" db="EMBL/GenBank/DDBJ databases">
        <authorList>
            <consortium name="Pathogen Informatics"/>
            <person name="Doyle S."/>
        </authorList>
    </citation>
    <scope>NUCLEOTIDE SEQUENCE [LARGE SCALE GENOMIC DNA]</scope>
    <source>
        <strain evidence="7 8">NCTC12119</strain>
    </source>
</reference>
<dbReference type="InterPro" id="IPR017896">
    <property type="entry name" value="4Fe4S_Fe-S-bd"/>
</dbReference>
<feature type="domain" description="4Fe-4S ferredoxin-type" evidence="6">
    <location>
        <begin position="3"/>
        <end position="32"/>
    </location>
</feature>
<keyword evidence="3" id="KW-0677">Repeat</keyword>
<accession>A0A381C9I8</accession>
<evidence type="ECO:0000313" key="8">
    <source>
        <dbReference type="Proteomes" id="UP000255528"/>
    </source>
</evidence>
<gene>
    <name evidence="7" type="primary">hydN_2</name>
    <name evidence="7" type="ORF">NCTC12119_02995</name>
</gene>
<evidence type="ECO:0000259" key="6">
    <source>
        <dbReference type="PROSITE" id="PS51379"/>
    </source>
</evidence>
<dbReference type="Proteomes" id="UP000255528">
    <property type="component" value="Unassembled WGS sequence"/>
</dbReference>
<evidence type="ECO:0000256" key="2">
    <source>
        <dbReference type="ARBA" id="ARBA00022723"/>
    </source>
</evidence>
<dbReference type="EMBL" id="UIGI01000001">
    <property type="protein sequence ID" value="SUW64487.1"/>
    <property type="molecule type" value="Genomic_DNA"/>
</dbReference>
<proteinExistence type="predicted"/>
<evidence type="ECO:0000256" key="5">
    <source>
        <dbReference type="ARBA" id="ARBA00023014"/>
    </source>
</evidence>
<dbReference type="GO" id="GO:0051539">
    <property type="term" value="F:4 iron, 4 sulfur cluster binding"/>
    <property type="evidence" value="ECO:0007669"/>
    <property type="project" value="UniProtKB-KW"/>
</dbReference>
<dbReference type="PANTHER" id="PTHR42859">
    <property type="entry name" value="OXIDOREDUCTASE"/>
    <property type="match status" value="1"/>
</dbReference>
<dbReference type="PROSITE" id="PS00198">
    <property type="entry name" value="4FE4S_FER_1"/>
    <property type="match status" value="1"/>
</dbReference>
<evidence type="ECO:0000313" key="7">
    <source>
        <dbReference type="EMBL" id="SUW64487.1"/>
    </source>
</evidence>
<dbReference type="PANTHER" id="PTHR42859:SF17">
    <property type="entry name" value="ELECTRON TRANSPORT PROTEIN HYDN-RELATED"/>
    <property type="match status" value="1"/>
</dbReference>
<dbReference type="Pfam" id="PF13247">
    <property type="entry name" value="Fer4_11"/>
    <property type="match status" value="1"/>
</dbReference>
<keyword evidence="1" id="KW-0004">4Fe-4S</keyword>
<dbReference type="SUPFAM" id="SSF54862">
    <property type="entry name" value="4Fe-4S ferredoxins"/>
    <property type="match status" value="1"/>
</dbReference>
<organism evidence="7 8">
    <name type="scientific">Buttiauxella agrestis</name>
    <dbReference type="NCBI Taxonomy" id="82977"/>
    <lineage>
        <taxon>Bacteria</taxon>
        <taxon>Pseudomonadati</taxon>
        <taxon>Pseudomonadota</taxon>
        <taxon>Gammaproteobacteria</taxon>
        <taxon>Enterobacterales</taxon>
        <taxon>Enterobacteriaceae</taxon>
        <taxon>Buttiauxella</taxon>
    </lineage>
</organism>
<evidence type="ECO:0000256" key="3">
    <source>
        <dbReference type="ARBA" id="ARBA00022737"/>
    </source>
</evidence>
<dbReference type="AlphaFoldDB" id="A0A381C9I8"/>
<evidence type="ECO:0000256" key="1">
    <source>
        <dbReference type="ARBA" id="ARBA00022485"/>
    </source>
</evidence>
<keyword evidence="4" id="KW-0408">Iron</keyword>
<protein>
    <submittedName>
        <fullName evidence="7">Electron transport protein hydN</fullName>
    </submittedName>
</protein>
<evidence type="ECO:0000256" key="4">
    <source>
        <dbReference type="ARBA" id="ARBA00023004"/>
    </source>
</evidence>
<dbReference type="InterPro" id="IPR017900">
    <property type="entry name" value="4Fe4S_Fe_S_CS"/>
</dbReference>
<dbReference type="Pfam" id="PF12837">
    <property type="entry name" value="Fer4_6"/>
    <property type="match status" value="1"/>
</dbReference>
<dbReference type="InterPro" id="IPR050294">
    <property type="entry name" value="RnfB_subfamily"/>
</dbReference>
<sequence>MTEFIQVNPERCIGCRTCEIACGLAHSDSDGQFRPRLQVIKASASTQPVMCHQCENAPCVAACPVRALVQSERCVQLDASLCIGCKNCVMACPFGVIDIALTPETTIHIVKCDLCQHHESGPECVRVCPTAALAKNDSDSVKQQATLRRRSTALQNGYISLK</sequence>